<keyword evidence="7" id="KW-1185">Reference proteome</keyword>
<evidence type="ECO:0000256" key="3">
    <source>
        <dbReference type="ARBA" id="ARBA00023315"/>
    </source>
</evidence>
<keyword evidence="4" id="KW-0812">Transmembrane</keyword>
<evidence type="ECO:0000256" key="1">
    <source>
        <dbReference type="ARBA" id="ARBA00005189"/>
    </source>
</evidence>
<comment type="pathway">
    <text evidence="1">Lipid metabolism.</text>
</comment>
<dbReference type="OrthoDB" id="9812274at2"/>
<dbReference type="EMBL" id="LUUK01000145">
    <property type="protein sequence ID" value="OAI20153.1"/>
    <property type="molecule type" value="Genomic_DNA"/>
</dbReference>
<keyword evidence="3 6" id="KW-0012">Acyltransferase</keyword>
<dbReference type="GO" id="GO:0003841">
    <property type="term" value="F:1-acylglycerol-3-phosphate O-acyltransferase activity"/>
    <property type="evidence" value="ECO:0007669"/>
    <property type="project" value="TreeGrafter"/>
</dbReference>
<comment type="caution">
    <text evidence="6">The sequence shown here is derived from an EMBL/GenBank/DDBJ whole genome shotgun (WGS) entry which is preliminary data.</text>
</comment>
<dbReference type="SUPFAM" id="SSF69593">
    <property type="entry name" value="Glycerol-3-phosphate (1)-acyltransferase"/>
    <property type="match status" value="1"/>
</dbReference>
<name>A0A177NS82_9GAMM</name>
<keyword evidence="4" id="KW-0472">Membrane</keyword>
<keyword evidence="2 6" id="KW-0808">Transferase</keyword>
<sequence>MAKALIRSLDYAWRLFATALSFAVFGVGGMLLWWLVLPILALRPGLPAAKQRRAQYAVHLSFYAFIGLMHRLGVMTYRIDGLEKFNRPGQLIVANHPTLVDVVFLLSRIQHASCIVKASLWRNPAMRGPILHAGYISNADSQAMLDACAERLREGGCLIVFPEGTRSVPGRAYRFQRGAAALALQANCLVTPVVLRCRPSTLTKAEPWYRIPARRFALTMQVGDAIDIDAFRAIEPRSIAVRRLTETLQDYFSERRMNDEHDGN</sequence>
<dbReference type="PANTHER" id="PTHR10434">
    <property type="entry name" value="1-ACYL-SN-GLYCEROL-3-PHOSPHATE ACYLTRANSFERASE"/>
    <property type="match status" value="1"/>
</dbReference>
<dbReference type="STRING" id="702114.A1355_03075"/>
<dbReference type="SMART" id="SM00563">
    <property type="entry name" value="PlsC"/>
    <property type="match status" value="1"/>
</dbReference>
<accession>A0A177NS82</accession>
<feature type="transmembrane region" description="Helical" evidence="4">
    <location>
        <begin position="56"/>
        <end position="77"/>
    </location>
</feature>
<dbReference type="GO" id="GO:0006654">
    <property type="term" value="P:phosphatidic acid biosynthetic process"/>
    <property type="evidence" value="ECO:0007669"/>
    <property type="project" value="TreeGrafter"/>
</dbReference>
<dbReference type="AlphaFoldDB" id="A0A177NS82"/>
<protein>
    <submittedName>
        <fullName evidence="6">Acyltransferase</fullName>
    </submittedName>
</protein>
<feature type="domain" description="Phospholipid/glycerol acyltransferase" evidence="5">
    <location>
        <begin position="90"/>
        <end position="198"/>
    </location>
</feature>
<evidence type="ECO:0000313" key="7">
    <source>
        <dbReference type="Proteomes" id="UP000077628"/>
    </source>
</evidence>
<dbReference type="Pfam" id="PF01553">
    <property type="entry name" value="Acyltransferase"/>
    <property type="match status" value="1"/>
</dbReference>
<evidence type="ECO:0000313" key="6">
    <source>
        <dbReference type="EMBL" id="OAI20153.1"/>
    </source>
</evidence>
<dbReference type="CDD" id="cd07989">
    <property type="entry name" value="LPLAT_AGPAT-like"/>
    <property type="match status" value="1"/>
</dbReference>
<evidence type="ECO:0000256" key="2">
    <source>
        <dbReference type="ARBA" id="ARBA00022679"/>
    </source>
</evidence>
<gene>
    <name evidence="6" type="ORF">A1355_03075</name>
</gene>
<keyword evidence="4" id="KW-1133">Transmembrane helix</keyword>
<organism evidence="6 7">
    <name type="scientific">Methylomonas koyamae</name>
    <dbReference type="NCBI Taxonomy" id="702114"/>
    <lineage>
        <taxon>Bacteria</taxon>
        <taxon>Pseudomonadati</taxon>
        <taxon>Pseudomonadota</taxon>
        <taxon>Gammaproteobacteria</taxon>
        <taxon>Methylococcales</taxon>
        <taxon>Methylococcaceae</taxon>
        <taxon>Methylomonas</taxon>
    </lineage>
</organism>
<dbReference type="InterPro" id="IPR002123">
    <property type="entry name" value="Plipid/glycerol_acylTrfase"/>
</dbReference>
<dbReference type="PANTHER" id="PTHR10434:SF66">
    <property type="entry name" value="PHOSPHOLIPID_GLYCEROL ACYLTRANSFERASE DOMAIN-CONTAINING PROTEIN"/>
    <property type="match status" value="1"/>
</dbReference>
<reference evidence="7" key="1">
    <citation type="submission" date="2016-03" db="EMBL/GenBank/DDBJ databases">
        <authorList>
            <person name="Heylen K."/>
            <person name="De Vos P."/>
            <person name="Vekeman B."/>
        </authorList>
    </citation>
    <scope>NUCLEOTIDE SEQUENCE [LARGE SCALE GENOMIC DNA]</scope>
    <source>
        <strain evidence="7">R-45383</strain>
    </source>
</reference>
<dbReference type="RefSeq" id="WP_064027459.1">
    <property type="nucleotide sequence ID" value="NZ_LUUK01000145.1"/>
</dbReference>
<evidence type="ECO:0000256" key="4">
    <source>
        <dbReference type="SAM" id="Phobius"/>
    </source>
</evidence>
<dbReference type="Proteomes" id="UP000077628">
    <property type="component" value="Unassembled WGS sequence"/>
</dbReference>
<feature type="transmembrane region" description="Helical" evidence="4">
    <location>
        <begin position="12"/>
        <end position="36"/>
    </location>
</feature>
<proteinExistence type="predicted"/>
<evidence type="ECO:0000259" key="5">
    <source>
        <dbReference type="SMART" id="SM00563"/>
    </source>
</evidence>